<feature type="transmembrane region" description="Helical" evidence="2">
    <location>
        <begin position="292"/>
        <end position="310"/>
    </location>
</feature>
<evidence type="ECO:0000256" key="1">
    <source>
        <dbReference type="SAM" id="MobiDB-lite"/>
    </source>
</evidence>
<gene>
    <name evidence="3" type="ORF">PBAH0796_LOCUS4949</name>
</gene>
<protein>
    <submittedName>
        <fullName evidence="3">Uncharacterized protein</fullName>
    </submittedName>
</protein>
<feature type="transmembrane region" description="Helical" evidence="2">
    <location>
        <begin position="190"/>
        <end position="206"/>
    </location>
</feature>
<evidence type="ECO:0000313" key="3">
    <source>
        <dbReference type="EMBL" id="CAD8349210.1"/>
    </source>
</evidence>
<accession>A0A7S0FAQ9</accession>
<dbReference type="AlphaFoldDB" id="A0A7S0FAQ9"/>
<feature type="compositionally biased region" description="Acidic residues" evidence="1">
    <location>
        <begin position="25"/>
        <end position="42"/>
    </location>
</feature>
<dbReference type="EMBL" id="HBEG01008313">
    <property type="protein sequence ID" value="CAD8349210.1"/>
    <property type="molecule type" value="Transcribed_RNA"/>
</dbReference>
<keyword evidence="2" id="KW-0472">Membrane</keyword>
<keyword evidence="2" id="KW-1133">Transmembrane helix</keyword>
<reference evidence="3" key="1">
    <citation type="submission" date="2021-01" db="EMBL/GenBank/DDBJ databases">
        <authorList>
            <person name="Corre E."/>
            <person name="Pelletier E."/>
            <person name="Niang G."/>
            <person name="Scheremetjew M."/>
            <person name="Finn R."/>
            <person name="Kale V."/>
            <person name="Holt S."/>
            <person name="Cochrane G."/>
            <person name="Meng A."/>
            <person name="Brown T."/>
            <person name="Cohen L."/>
        </authorList>
    </citation>
    <scope>NUCLEOTIDE SEQUENCE</scope>
    <source>
        <strain evidence="3">Pbaha01</strain>
    </source>
</reference>
<feature type="transmembrane region" description="Helical" evidence="2">
    <location>
        <begin position="139"/>
        <end position="158"/>
    </location>
</feature>
<feature type="transmembrane region" description="Helical" evidence="2">
    <location>
        <begin position="100"/>
        <end position="119"/>
    </location>
</feature>
<name>A0A7S0FAQ9_9DINO</name>
<proteinExistence type="predicted"/>
<evidence type="ECO:0000256" key="2">
    <source>
        <dbReference type="SAM" id="Phobius"/>
    </source>
</evidence>
<feature type="transmembrane region" description="Helical" evidence="2">
    <location>
        <begin position="218"/>
        <end position="245"/>
    </location>
</feature>
<feature type="region of interest" description="Disordered" evidence="1">
    <location>
        <begin position="1"/>
        <end position="53"/>
    </location>
</feature>
<sequence length="453" mass="50528">MTRKTAASALGIEIGKASTTKASDSEESEDSTSDSEVEEDTCEQSPDLLSPRSAHAQDQDAAANVYKVLQSWPELRTSFIWLGALPANSSWRCMQKCLYVLYRSIVIPVAALIACPYVVYQEAWFGIYMKTLSMSGKCLITLTASAPVLSWVCLFHYVRSSHFLKTWLSLAARYKHRAGMTAASGQMRSHIVWALGMTALYMLWTARNLGAQWAHMTLVAKVVMSMVLATFVYRAAVSLVLCYAFQVTIQLHRETIFTWIMKWAFKQDGDICACLSEMDENVALRNCTQDSWFYNFIVLCAVPCLVAVLLTYSTVMAPEDARFSWLEFGYSLYLLRQLYLVVDASRSLNSDAQKYRYMMVQQIARGEASFRDISILQQQAFLEYITGSYKCFTILGFEISYESSARVLQGCAVALSPVLYKALRSLGAYYGVLPAIHPLHAGANASGSGQMGA</sequence>
<keyword evidence="2" id="KW-0812">Transmembrane</keyword>
<organism evidence="3">
    <name type="scientific">Pyrodinium bahamense</name>
    <dbReference type="NCBI Taxonomy" id="73915"/>
    <lineage>
        <taxon>Eukaryota</taxon>
        <taxon>Sar</taxon>
        <taxon>Alveolata</taxon>
        <taxon>Dinophyceae</taxon>
        <taxon>Gonyaulacales</taxon>
        <taxon>Pyrocystaceae</taxon>
        <taxon>Pyrodinium</taxon>
    </lineage>
</organism>